<sequence>MRGEDQFHLGIVAEDFEGTLAGLSAAFGYEWCAEIAGPLTVTLSTGDAEVRLSCVYSRTSPRLEILRSIPGTLWEAAPGGGVHHVGYWSDDVGADCAGLVDLGYTLEASRIGPAGSAFAFLRGPDGVLVELVDRAAQPMLEKFWADGGDRA</sequence>
<comment type="caution">
    <text evidence="2">The sequence shown here is derived from an EMBL/GenBank/DDBJ whole genome shotgun (WGS) entry which is preliminary data.</text>
</comment>
<dbReference type="EMBL" id="JAAGLU010000004">
    <property type="protein sequence ID" value="NEC85418.1"/>
    <property type="molecule type" value="Genomic_DNA"/>
</dbReference>
<evidence type="ECO:0000259" key="1">
    <source>
        <dbReference type="PROSITE" id="PS51819"/>
    </source>
</evidence>
<dbReference type="SUPFAM" id="SSF54593">
    <property type="entry name" value="Glyoxalase/Bleomycin resistance protein/Dihydroxybiphenyl dioxygenase"/>
    <property type="match status" value="1"/>
</dbReference>
<dbReference type="InterPro" id="IPR029068">
    <property type="entry name" value="Glyas_Bleomycin-R_OHBP_Dase"/>
</dbReference>
<gene>
    <name evidence="2" type="ORF">G3I71_06130</name>
</gene>
<dbReference type="AlphaFoldDB" id="A0A6B3BJI4"/>
<evidence type="ECO:0000313" key="2">
    <source>
        <dbReference type="EMBL" id="NEC85418.1"/>
    </source>
</evidence>
<dbReference type="RefSeq" id="WP_164312875.1">
    <property type="nucleotide sequence ID" value="NZ_JAAGLU010000004.1"/>
</dbReference>
<dbReference type="Pfam" id="PF13669">
    <property type="entry name" value="Glyoxalase_4"/>
    <property type="match status" value="1"/>
</dbReference>
<reference evidence="2" key="1">
    <citation type="submission" date="2020-01" db="EMBL/GenBank/DDBJ databases">
        <title>Insect and environment-associated Actinomycetes.</title>
        <authorList>
            <person name="Currrie C."/>
            <person name="Chevrette M."/>
            <person name="Carlson C."/>
            <person name="Stubbendieck R."/>
            <person name="Wendt-Pienkowski E."/>
        </authorList>
    </citation>
    <scope>NUCLEOTIDE SEQUENCE</scope>
    <source>
        <strain evidence="2">SID12501</strain>
    </source>
</reference>
<accession>A0A6B3BJI4</accession>
<feature type="domain" description="VOC" evidence="1">
    <location>
        <begin position="3"/>
        <end position="134"/>
    </location>
</feature>
<dbReference type="InterPro" id="IPR037523">
    <property type="entry name" value="VOC_core"/>
</dbReference>
<protein>
    <submittedName>
        <fullName evidence="2">VOC family protein</fullName>
    </submittedName>
</protein>
<dbReference type="PROSITE" id="PS51819">
    <property type="entry name" value="VOC"/>
    <property type="match status" value="1"/>
</dbReference>
<name>A0A6B3BJI4_9ACTN</name>
<organism evidence="2">
    <name type="scientific">Streptomyces sp. SID12501</name>
    <dbReference type="NCBI Taxonomy" id="2706042"/>
    <lineage>
        <taxon>Bacteria</taxon>
        <taxon>Bacillati</taxon>
        <taxon>Actinomycetota</taxon>
        <taxon>Actinomycetes</taxon>
        <taxon>Kitasatosporales</taxon>
        <taxon>Streptomycetaceae</taxon>
        <taxon>Streptomyces</taxon>
    </lineage>
</organism>
<dbReference type="Gene3D" id="3.10.180.10">
    <property type="entry name" value="2,3-Dihydroxybiphenyl 1,2-Dioxygenase, domain 1"/>
    <property type="match status" value="1"/>
</dbReference>
<proteinExistence type="predicted"/>